<proteinExistence type="predicted"/>
<protein>
    <submittedName>
        <fullName evidence="2">Type III effector protein</fullName>
    </submittedName>
</protein>
<evidence type="ECO:0000313" key="2">
    <source>
        <dbReference type="EMBL" id="CUV15630.1"/>
    </source>
</evidence>
<gene>
    <name evidence="2" type="primary">rip</name>
    <name evidence="2" type="ORF">RUN39_v1_1830009</name>
</gene>
<feature type="region of interest" description="Disordered" evidence="1">
    <location>
        <begin position="1"/>
        <end position="61"/>
    </location>
</feature>
<reference evidence="2" key="1">
    <citation type="submission" date="2015-10" db="EMBL/GenBank/DDBJ databases">
        <authorList>
            <person name="Gilbert D.G."/>
        </authorList>
    </citation>
    <scope>NUCLEOTIDE SEQUENCE</scope>
    <source>
        <strain evidence="2">Phyl III-seqv23</strain>
    </source>
</reference>
<feature type="compositionally biased region" description="Basic and acidic residues" evidence="1">
    <location>
        <begin position="1"/>
        <end position="11"/>
    </location>
</feature>
<dbReference type="AlphaFoldDB" id="A0A0S4U065"/>
<dbReference type="NCBIfam" id="NF041354">
    <property type="entry name" value="XopP"/>
    <property type="match status" value="1"/>
</dbReference>
<organism evidence="2">
    <name type="scientific">Ralstonia solanacearum</name>
    <name type="common">Pseudomonas solanacearum</name>
    <dbReference type="NCBI Taxonomy" id="305"/>
    <lineage>
        <taxon>Bacteria</taxon>
        <taxon>Pseudomonadati</taxon>
        <taxon>Pseudomonadota</taxon>
        <taxon>Betaproteobacteria</taxon>
        <taxon>Burkholderiales</taxon>
        <taxon>Burkholderiaceae</taxon>
        <taxon>Ralstonia</taxon>
        <taxon>Ralstonia solanacearum species complex</taxon>
    </lineage>
</organism>
<dbReference type="InterPro" id="IPR049928">
    <property type="entry name" value="XopP-like"/>
</dbReference>
<accession>A0A0S4U065</accession>
<evidence type="ECO:0000256" key="1">
    <source>
        <dbReference type="SAM" id="MobiDB-lite"/>
    </source>
</evidence>
<feature type="compositionally biased region" description="Low complexity" evidence="1">
    <location>
        <begin position="460"/>
        <end position="475"/>
    </location>
</feature>
<sequence>MLGGKITERSIRAPADPVASPVGPDSDRAGSPQAHRPPATRPAALEGLARPPASASPGTSMAAVAVRQAELPLRALPAAMLRTPEGVALTKAVKYGALFQTLVSDASVSTDQRREYAKRGVEQATAGIEALSGLSKKGGLPNPEALLGDLLHHLAEAAMVGIKAYHRMLNEEWDARTERFGIRSEHATAASVYDGLRSALTETTPFKGAMGELAYYRAALDRFVETCEPSRPNDSMPARLERNLPAVLSARARYRSALQCLDSLHVALCGLSLRRIAAVMGLPDLAQRVNTLADAMKYRRDEVAMAIGRLDAVAMWYPGAEGAPPERLTRRQLAECKALVRAYRDGIDRVGTQLCMDSAARIEAADTSPLWKTLLEVAEVIARYRGWLDELCGSVRGGDPEPAAAPGTSGQAPVLAPETASSMLDPADALAVSDTVDLADATDAADAADAAVRTEGSGSPAPVSPFAAAPRPPDTRTAAQKLADGLLRRCPVDAETAARFGGDAVAIADAFGKDTRDIERLMGDRKTSAAMVATSMRQEVDGWFARRERLEQVRSGLSAQDPRTGHLTDRLRALDIIDRYVTTWEADAAKCALFPKTKHLERLLELGEIEHVHAPVPLRPSRDKRNRDRVFEIRIQPKRLSSPGGDADGIDGGGGRQDGDLALPLFVHLHLSRPVDADKLHTLPYKDFNAVHMKLAAQKGQGRNWEAMMHAMGHRGAKVERAHVGEELLRRLFALAGRDDASGPEAAGASGAH</sequence>
<feature type="region of interest" description="Disordered" evidence="1">
    <location>
        <begin position="447"/>
        <end position="475"/>
    </location>
</feature>
<dbReference type="EMBL" id="LN899819">
    <property type="protein sequence ID" value="CUV15630.1"/>
    <property type="molecule type" value="Genomic_DNA"/>
</dbReference>
<name>A0A0S4U065_RALSL</name>